<evidence type="ECO:0000256" key="10">
    <source>
        <dbReference type="SAM" id="Phobius"/>
    </source>
</evidence>
<keyword evidence="13" id="KW-1185">Reference proteome</keyword>
<organism evidence="12 13">
    <name type="scientific">Clathrus columnatus</name>
    <dbReference type="NCBI Taxonomy" id="1419009"/>
    <lineage>
        <taxon>Eukaryota</taxon>
        <taxon>Fungi</taxon>
        <taxon>Dikarya</taxon>
        <taxon>Basidiomycota</taxon>
        <taxon>Agaricomycotina</taxon>
        <taxon>Agaricomycetes</taxon>
        <taxon>Phallomycetidae</taxon>
        <taxon>Phallales</taxon>
        <taxon>Clathraceae</taxon>
        <taxon>Clathrus</taxon>
    </lineage>
</organism>
<evidence type="ECO:0000256" key="9">
    <source>
        <dbReference type="ARBA" id="ARBA00023201"/>
    </source>
</evidence>
<keyword evidence="6" id="KW-0915">Sodium</keyword>
<evidence type="ECO:0000256" key="2">
    <source>
        <dbReference type="ARBA" id="ARBA00022448"/>
    </source>
</evidence>
<gene>
    <name evidence="12" type="ORF">Clacol_007479</name>
</gene>
<dbReference type="InterPro" id="IPR038770">
    <property type="entry name" value="Na+/solute_symporter_sf"/>
</dbReference>
<evidence type="ECO:0000256" key="7">
    <source>
        <dbReference type="ARBA" id="ARBA00023065"/>
    </source>
</evidence>
<dbReference type="AlphaFoldDB" id="A0AAV5AKK5"/>
<reference evidence="12" key="1">
    <citation type="submission" date="2021-10" db="EMBL/GenBank/DDBJ databases">
        <title>De novo Genome Assembly of Clathrus columnatus (Basidiomycota, Fungi) Using Illumina and Nanopore Sequence Data.</title>
        <authorList>
            <person name="Ogiso-Tanaka E."/>
            <person name="Itagaki H."/>
            <person name="Hosoya T."/>
            <person name="Hosaka K."/>
        </authorList>
    </citation>
    <scope>NUCLEOTIDE SEQUENCE</scope>
    <source>
        <strain evidence="12">MO-923</strain>
    </source>
</reference>
<feature type="transmembrane region" description="Helical" evidence="10">
    <location>
        <begin position="151"/>
        <end position="171"/>
    </location>
</feature>
<keyword evidence="7" id="KW-0406">Ion transport</keyword>
<dbReference type="Gene3D" id="1.20.1530.20">
    <property type="match status" value="2"/>
</dbReference>
<name>A0AAV5AKK5_9AGAM</name>
<evidence type="ECO:0000313" key="12">
    <source>
        <dbReference type="EMBL" id="GJJ13228.1"/>
    </source>
</evidence>
<evidence type="ECO:0000259" key="11">
    <source>
        <dbReference type="Pfam" id="PF00999"/>
    </source>
</evidence>
<keyword evidence="2" id="KW-0813">Transport</keyword>
<comment type="caution">
    <text evidence="12">The sequence shown here is derived from an EMBL/GenBank/DDBJ whole genome shotgun (WGS) entry which is preliminary data.</text>
</comment>
<evidence type="ECO:0000256" key="6">
    <source>
        <dbReference type="ARBA" id="ARBA00023053"/>
    </source>
</evidence>
<keyword evidence="3" id="KW-0050">Antiport</keyword>
<comment type="subcellular location">
    <subcellularLocation>
        <location evidence="1">Membrane</location>
        <topology evidence="1">Multi-pass membrane protein</topology>
    </subcellularLocation>
</comment>
<dbReference type="PANTHER" id="PTHR43562:SF3">
    <property type="entry name" value="SODIUM ION_PROTON EXCHANGER (EUROFUNG)"/>
    <property type="match status" value="1"/>
</dbReference>
<dbReference type="GO" id="GO:0015297">
    <property type="term" value="F:antiporter activity"/>
    <property type="evidence" value="ECO:0007669"/>
    <property type="project" value="UniProtKB-KW"/>
</dbReference>
<dbReference type="Pfam" id="PF00999">
    <property type="entry name" value="Na_H_Exchanger"/>
    <property type="match status" value="1"/>
</dbReference>
<dbReference type="GO" id="GO:0016020">
    <property type="term" value="C:membrane"/>
    <property type="evidence" value="ECO:0007669"/>
    <property type="project" value="UniProtKB-SubCell"/>
</dbReference>
<dbReference type="PANTHER" id="PTHR43562">
    <property type="entry name" value="NAPA-TYPE SODIUM/HYDROGEN ANTIPORTER"/>
    <property type="match status" value="1"/>
</dbReference>
<dbReference type="InterPro" id="IPR006153">
    <property type="entry name" value="Cation/H_exchanger_TM"/>
</dbReference>
<protein>
    <recommendedName>
        <fullName evidence="11">Cation/H+ exchanger transmembrane domain-containing protein</fullName>
    </recommendedName>
</protein>
<feature type="domain" description="Cation/H+ exchanger transmembrane" evidence="11">
    <location>
        <begin position="8"/>
        <end position="136"/>
    </location>
</feature>
<feature type="transmembrane region" description="Helical" evidence="10">
    <location>
        <begin position="256"/>
        <end position="279"/>
    </location>
</feature>
<evidence type="ECO:0000256" key="5">
    <source>
        <dbReference type="ARBA" id="ARBA00022989"/>
    </source>
</evidence>
<evidence type="ECO:0000256" key="8">
    <source>
        <dbReference type="ARBA" id="ARBA00023136"/>
    </source>
</evidence>
<evidence type="ECO:0000313" key="13">
    <source>
        <dbReference type="Proteomes" id="UP001050691"/>
    </source>
</evidence>
<evidence type="ECO:0000256" key="3">
    <source>
        <dbReference type="ARBA" id="ARBA00022449"/>
    </source>
</evidence>
<feature type="transmembrane region" description="Helical" evidence="10">
    <location>
        <begin position="82"/>
        <end position="105"/>
    </location>
</feature>
<dbReference type="EMBL" id="BPWL01000008">
    <property type="protein sequence ID" value="GJJ13228.1"/>
    <property type="molecule type" value="Genomic_DNA"/>
</dbReference>
<sequence>MSDSNVGGNSIAASKLFSSFLLSLAVALTGIILPIAFSFILLNFGTTPLQCFVSGASLSSTSLGTTFTILSNNGLVNSRMGTVLTTAAMFDDIIGLIMLQIVVDIDKTDDSPNWAEIICRPIGVSIGLILASLGFAIPISPMVKGDVIWKGIVYSILMFISKFATAIWPWLTPKLHKVWTRYKRSANVSGNVQKSVTKETRTDQTKLSESGDLIHDIHMQTDSPLLSFAMVARGEIGFLISSLAASQGQFGDEDEFYLIALWAIVICTILGPLCVGLFVRRMKQLN</sequence>
<feature type="transmembrane region" description="Helical" evidence="10">
    <location>
        <begin position="117"/>
        <end position="139"/>
    </location>
</feature>
<keyword evidence="8 10" id="KW-0472">Membrane</keyword>
<accession>A0AAV5AKK5</accession>
<evidence type="ECO:0000256" key="4">
    <source>
        <dbReference type="ARBA" id="ARBA00022692"/>
    </source>
</evidence>
<dbReference type="Proteomes" id="UP001050691">
    <property type="component" value="Unassembled WGS sequence"/>
</dbReference>
<dbReference type="GO" id="GO:1902600">
    <property type="term" value="P:proton transmembrane transport"/>
    <property type="evidence" value="ECO:0007669"/>
    <property type="project" value="InterPro"/>
</dbReference>
<dbReference type="GO" id="GO:0006814">
    <property type="term" value="P:sodium ion transport"/>
    <property type="evidence" value="ECO:0007669"/>
    <property type="project" value="UniProtKB-KW"/>
</dbReference>
<keyword evidence="9" id="KW-0739">Sodium transport</keyword>
<keyword evidence="4 10" id="KW-0812">Transmembrane</keyword>
<evidence type="ECO:0000256" key="1">
    <source>
        <dbReference type="ARBA" id="ARBA00004141"/>
    </source>
</evidence>
<feature type="transmembrane region" description="Helical" evidence="10">
    <location>
        <begin position="20"/>
        <end position="42"/>
    </location>
</feature>
<keyword evidence="5 10" id="KW-1133">Transmembrane helix</keyword>
<proteinExistence type="predicted"/>